<name>A0A1C3X053_9HYPH</name>
<sequence length="305" mass="34269">MPFRDQYQAQVRLLMRLIPIEAREACFALKGGTAINLFVRNLPRLSVDIDLMYLPVNERPEALADIDAAMKRIKAAALAELPGARVTENLHDGAILRLLVMAAGTQVKIEVSPVLRGVVHEPSTIPVTEAVEEVFGFAETSVLSFEDLFAGKLVAALDSQHPRDLFDVRGLLTNEGLSDDLRETFIVYLLSHNRPMGEVLSGRVKDLANEYQNGFEGMTEEVVAIEELIETQHEMIEALIGGMPDHHREFLIGFERGEPDWPLLKIGHVAELPAIRWRQRNLDKLKPEQRSVLVELLRSSLERRV</sequence>
<dbReference type="GO" id="GO:0016740">
    <property type="term" value="F:transferase activity"/>
    <property type="evidence" value="ECO:0007669"/>
    <property type="project" value="UniProtKB-KW"/>
</dbReference>
<protein>
    <submittedName>
        <fullName evidence="1">Nucleotidyl transferase AbiEii toxin, Type IV TA system</fullName>
    </submittedName>
</protein>
<dbReference type="AlphaFoldDB" id="A0A1C3X053"/>
<keyword evidence="1" id="KW-0808">Transferase</keyword>
<dbReference type="Gene3D" id="3.10.450.620">
    <property type="entry name" value="JHP933, nucleotidyltransferase-like core domain"/>
    <property type="match status" value="1"/>
</dbReference>
<evidence type="ECO:0000313" key="2">
    <source>
        <dbReference type="Proteomes" id="UP000199205"/>
    </source>
</evidence>
<dbReference type="EMBL" id="FMAF01000021">
    <property type="protein sequence ID" value="SCB45630.1"/>
    <property type="molecule type" value="Genomic_DNA"/>
</dbReference>
<evidence type="ECO:0000313" key="1">
    <source>
        <dbReference type="EMBL" id="SCB45630.1"/>
    </source>
</evidence>
<dbReference type="Proteomes" id="UP000199205">
    <property type="component" value="Unassembled WGS sequence"/>
</dbReference>
<proteinExistence type="predicted"/>
<dbReference type="Pfam" id="PF08843">
    <property type="entry name" value="AbiEii"/>
    <property type="match status" value="1"/>
</dbReference>
<gene>
    <name evidence="1" type="ORF">GA0061101_12174</name>
</gene>
<dbReference type="OrthoDB" id="1550603at2"/>
<dbReference type="RefSeq" id="WP_092576146.1">
    <property type="nucleotide sequence ID" value="NZ_FMAF01000021.1"/>
</dbReference>
<dbReference type="InterPro" id="IPR014942">
    <property type="entry name" value="AbiEii"/>
</dbReference>
<accession>A0A1C3X053</accession>
<organism evidence="1 2">
    <name type="scientific">Rhizobium lusitanum</name>
    <dbReference type="NCBI Taxonomy" id="293958"/>
    <lineage>
        <taxon>Bacteria</taxon>
        <taxon>Pseudomonadati</taxon>
        <taxon>Pseudomonadota</taxon>
        <taxon>Alphaproteobacteria</taxon>
        <taxon>Hyphomicrobiales</taxon>
        <taxon>Rhizobiaceae</taxon>
        <taxon>Rhizobium/Agrobacterium group</taxon>
        <taxon>Rhizobium</taxon>
    </lineage>
</organism>
<reference evidence="1 2" key="1">
    <citation type="submission" date="2016-08" db="EMBL/GenBank/DDBJ databases">
        <authorList>
            <person name="Seilhamer J.J."/>
        </authorList>
    </citation>
    <scope>NUCLEOTIDE SEQUENCE [LARGE SCALE GENOMIC DNA]</scope>
    <source>
        <strain evidence="1 2">P1-7</strain>
    </source>
</reference>